<evidence type="ECO:0000256" key="1">
    <source>
        <dbReference type="ARBA" id="ARBA00001947"/>
    </source>
</evidence>
<comment type="cofactor">
    <cofactor evidence="1">
        <name>Zn(2+)</name>
        <dbReference type="ChEBI" id="CHEBI:29105"/>
    </cofactor>
</comment>
<name>A0A7V1PWB7_CALAY</name>
<dbReference type="Proteomes" id="UP000886005">
    <property type="component" value="Unassembled WGS sequence"/>
</dbReference>
<dbReference type="Gene3D" id="3.40.630.10">
    <property type="entry name" value="Zn peptidases"/>
    <property type="match status" value="1"/>
</dbReference>
<sequence>MFKNRTLIRIVLYSGLIVYLVVKYALPWFEEKKATEEVSKMYLELQADGLPWQVTHHSTAGNPIYQLALGDSGATTTLLFGGFHGDEPGGVDLVIRLARYLYAHPGELKNRVVIVPVLNPDALLAGTRVNANKVDINRNFPTKDWSPAYTKERYFPGREPASEKETAIAMQMIDQIRPDRIISIHADLHIINYNGPSRELALRMAQFNHYDIDDDIGYPTPGSFGTYAGNELGIPTITLELPAYNPEEAWKDNRQALIEAINM</sequence>
<accession>A0A7V1PWB7</accession>
<comment type="similarity">
    <text evidence="5">Belongs to the peptidase M14 family.</text>
</comment>
<evidence type="ECO:0000256" key="4">
    <source>
        <dbReference type="ARBA" id="ARBA00022833"/>
    </source>
</evidence>
<dbReference type="SMART" id="SM00631">
    <property type="entry name" value="Zn_pept"/>
    <property type="match status" value="1"/>
</dbReference>
<keyword evidence="4" id="KW-0862">Zinc</keyword>
<dbReference type="InterPro" id="IPR000834">
    <property type="entry name" value="Peptidase_M14"/>
</dbReference>
<evidence type="ECO:0000256" key="5">
    <source>
        <dbReference type="PROSITE-ProRule" id="PRU01379"/>
    </source>
</evidence>
<dbReference type="GO" id="GO:0008270">
    <property type="term" value="F:zinc ion binding"/>
    <property type="evidence" value="ECO:0007669"/>
    <property type="project" value="InterPro"/>
</dbReference>
<feature type="active site" description="Proton donor/acceptor" evidence="5">
    <location>
        <position position="240"/>
    </location>
</feature>
<keyword evidence="6" id="KW-1133">Transmembrane helix</keyword>
<feature type="non-terminal residue" evidence="8">
    <location>
        <position position="263"/>
    </location>
</feature>
<dbReference type="GO" id="GO:0004181">
    <property type="term" value="F:metallocarboxypeptidase activity"/>
    <property type="evidence" value="ECO:0007669"/>
    <property type="project" value="InterPro"/>
</dbReference>
<keyword evidence="3" id="KW-0378">Hydrolase</keyword>
<dbReference type="GO" id="GO:0016788">
    <property type="term" value="F:hydrolase activity, acting on ester bonds"/>
    <property type="evidence" value="ECO:0007669"/>
    <property type="project" value="InterPro"/>
</dbReference>
<gene>
    <name evidence="8" type="ORF">ENJ10_12215</name>
</gene>
<dbReference type="GO" id="GO:0006508">
    <property type="term" value="P:proteolysis"/>
    <property type="evidence" value="ECO:0007669"/>
    <property type="project" value="InterPro"/>
</dbReference>
<dbReference type="AlphaFoldDB" id="A0A7V1PWB7"/>
<dbReference type="InterPro" id="IPR055438">
    <property type="entry name" value="AstE_AspA_cat"/>
</dbReference>
<keyword evidence="6" id="KW-0472">Membrane</keyword>
<evidence type="ECO:0000313" key="8">
    <source>
        <dbReference type="EMBL" id="HED11447.1"/>
    </source>
</evidence>
<dbReference type="CDD" id="cd06904">
    <property type="entry name" value="M14_MpaA-like"/>
    <property type="match status" value="1"/>
</dbReference>
<dbReference type="Pfam" id="PF24827">
    <property type="entry name" value="AstE_AspA_cat"/>
    <property type="match status" value="1"/>
</dbReference>
<feature type="domain" description="Peptidase M14" evidence="7">
    <location>
        <begin position="24"/>
        <end position="263"/>
    </location>
</feature>
<evidence type="ECO:0000256" key="3">
    <source>
        <dbReference type="ARBA" id="ARBA00022801"/>
    </source>
</evidence>
<dbReference type="EMBL" id="DRLD01000343">
    <property type="protein sequence ID" value="HED11447.1"/>
    <property type="molecule type" value="Genomic_DNA"/>
</dbReference>
<protein>
    <recommendedName>
        <fullName evidence="7">Peptidase M14 domain-containing protein</fullName>
    </recommendedName>
</protein>
<keyword evidence="2" id="KW-0479">Metal-binding</keyword>
<keyword evidence="6" id="KW-0812">Transmembrane</keyword>
<proteinExistence type="inferred from homology"/>
<dbReference type="PROSITE" id="PS52035">
    <property type="entry name" value="PEPTIDASE_M14"/>
    <property type="match status" value="1"/>
</dbReference>
<evidence type="ECO:0000259" key="7">
    <source>
        <dbReference type="PROSITE" id="PS52035"/>
    </source>
</evidence>
<feature type="transmembrane region" description="Helical" evidence="6">
    <location>
        <begin position="7"/>
        <end position="26"/>
    </location>
</feature>
<dbReference type="SUPFAM" id="SSF53187">
    <property type="entry name" value="Zn-dependent exopeptidases"/>
    <property type="match status" value="1"/>
</dbReference>
<reference evidence="8" key="1">
    <citation type="journal article" date="2020" name="mSystems">
        <title>Genome- and Community-Level Interaction Insights into Carbon Utilization and Element Cycling Functions of Hydrothermarchaeota in Hydrothermal Sediment.</title>
        <authorList>
            <person name="Zhou Z."/>
            <person name="Liu Y."/>
            <person name="Xu W."/>
            <person name="Pan J."/>
            <person name="Luo Z.H."/>
            <person name="Li M."/>
        </authorList>
    </citation>
    <scope>NUCLEOTIDE SEQUENCE [LARGE SCALE GENOMIC DNA]</scope>
    <source>
        <strain evidence="8">HyVt-456</strain>
    </source>
</reference>
<organism evidence="8">
    <name type="scientific">Caldithrix abyssi</name>
    <dbReference type="NCBI Taxonomy" id="187145"/>
    <lineage>
        <taxon>Bacteria</taxon>
        <taxon>Pseudomonadati</taxon>
        <taxon>Calditrichota</taxon>
        <taxon>Calditrichia</taxon>
        <taxon>Calditrichales</taxon>
        <taxon>Calditrichaceae</taxon>
        <taxon>Caldithrix</taxon>
    </lineage>
</organism>
<evidence type="ECO:0000256" key="2">
    <source>
        <dbReference type="ARBA" id="ARBA00022723"/>
    </source>
</evidence>
<comment type="caution">
    <text evidence="8">The sequence shown here is derived from an EMBL/GenBank/DDBJ whole genome shotgun (WGS) entry which is preliminary data.</text>
</comment>
<evidence type="ECO:0000256" key="6">
    <source>
        <dbReference type="SAM" id="Phobius"/>
    </source>
</evidence>